<dbReference type="OrthoDB" id="10027058at2759"/>
<gene>
    <name evidence="2" type="ORF">L873DRAFT_1818042</name>
</gene>
<sequence length="316" mass="34683">MSTPPPPPPKPRGIKHIDRKALYTDLEARVRYLHDFLDFNSDDITSLTLASKYIKALVPAVVNIVYKKLLSYDITARAFTTRSTSYEGPLDAVPSEDSPQIKYRKMFLRGYLLRICADPTKSEFWEWLDKVGMMHVGQGRKHPLHIEYIHISVLLGFIQDVIFEAVLSHPRLKLEQKIGVVKALGKVLWIQNDLFAKWYVRDGEEFREPLEGDEDDGAVEGEGYLHGKRVISDEFAEVDGGGEGGERAGGGCPFIGIVREVEDLEVAGSGIGIDGCKCGKEGGGGTEGKCPVTGSGIPRPVERVKSEAGACVGPQG</sequence>
<evidence type="ECO:0000313" key="2">
    <source>
        <dbReference type="EMBL" id="RPA92142.1"/>
    </source>
</evidence>
<reference evidence="2 3" key="1">
    <citation type="journal article" date="2018" name="Nat. Ecol. Evol.">
        <title>Pezizomycetes genomes reveal the molecular basis of ectomycorrhizal truffle lifestyle.</title>
        <authorList>
            <person name="Murat C."/>
            <person name="Payen T."/>
            <person name="Noel B."/>
            <person name="Kuo A."/>
            <person name="Morin E."/>
            <person name="Chen J."/>
            <person name="Kohler A."/>
            <person name="Krizsan K."/>
            <person name="Balestrini R."/>
            <person name="Da Silva C."/>
            <person name="Montanini B."/>
            <person name="Hainaut M."/>
            <person name="Levati E."/>
            <person name="Barry K.W."/>
            <person name="Belfiori B."/>
            <person name="Cichocki N."/>
            <person name="Clum A."/>
            <person name="Dockter R.B."/>
            <person name="Fauchery L."/>
            <person name="Guy J."/>
            <person name="Iotti M."/>
            <person name="Le Tacon F."/>
            <person name="Lindquist E.A."/>
            <person name="Lipzen A."/>
            <person name="Malagnac F."/>
            <person name="Mello A."/>
            <person name="Molinier V."/>
            <person name="Miyauchi S."/>
            <person name="Poulain J."/>
            <person name="Riccioni C."/>
            <person name="Rubini A."/>
            <person name="Sitrit Y."/>
            <person name="Splivallo R."/>
            <person name="Traeger S."/>
            <person name="Wang M."/>
            <person name="Zifcakova L."/>
            <person name="Wipf D."/>
            <person name="Zambonelli A."/>
            <person name="Paolocci F."/>
            <person name="Nowrousian M."/>
            <person name="Ottonello S."/>
            <person name="Baldrian P."/>
            <person name="Spatafora J.W."/>
            <person name="Henrissat B."/>
            <person name="Nagy L.G."/>
            <person name="Aury J.M."/>
            <person name="Wincker P."/>
            <person name="Grigoriev I.V."/>
            <person name="Bonfante P."/>
            <person name="Martin F.M."/>
        </authorList>
    </citation>
    <scope>NUCLEOTIDE SEQUENCE [LARGE SCALE GENOMIC DNA]</scope>
    <source>
        <strain evidence="2 3">120613-1</strain>
    </source>
</reference>
<dbReference type="Proteomes" id="UP000276215">
    <property type="component" value="Unassembled WGS sequence"/>
</dbReference>
<dbReference type="PANTHER" id="PTHR42071:SF1">
    <property type="entry name" value="GLOBIN-SENSOR DOMAIN-CONTAINING PROTEIN"/>
    <property type="match status" value="1"/>
</dbReference>
<dbReference type="AlphaFoldDB" id="A0A3N4J1A1"/>
<accession>A0A3N4J1A1</accession>
<dbReference type="InterPro" id="IPR012292">
    <property type="entry name" value="Globin/Proto"/>
</dbReference>
<dbReference type="GO" id="GO:0020037">
    <property type="term" value="F:heme binding"/>
    <property type="evidence" value="ECO:0007669"/>
    <property type="project" value="InterPro"/>
</dbReference>
<protein>
    <recommendedName>
        <fullName evidence="1">Globin-sensor domain-containing protein</fullName>
    </recommendedName>
</protein>
<evidence type="ECO:0000313" key="3">
    <source>
        <dbReference type="Proteomes" id="UP000276215"/>
    </source>
</evidence>
<proteinExistence type="predicted"/>
<dbReference type="EMBL" id="ML120479">
    <property type="protein sequence ID" value="RPA92142.1"/>
    <property type="molecule type" value="Genomic_DNA"/>
</dbReference>
<dbReference type="Pfam" id="PF11563">
    <property type="entry name" value="Protoglobin"/>
    <property type="match status" value="1"/>
</dbReference>
<dbReference type="InterPro" id="IPR044398">
    <property type="entry name" value="Globin-sensor_dom"/>
</dbReference>
<dbReference type="PANTHER" id="PTHR42071">
    <property type="entry name" value="PROTOGLOBIN DOMAIN-CONTAINING PROTEIN"/>
    <property type="match status" value="1"/>
</dbReference>
<dbReference type="GO" id="GO:0019825">
    <property type="term" value="F:oxygen binding"/>
    <property type="evidence" value="ECO:0007669"/>
    <property type="project" value="InterPro"/>
</dbReference>
<name>A0A3N4J1A1_9PEZI</name>
<organism evidence="2 3">
    <name type="scientific">Choiromyces venosus 120613-1</name>
    <dbReference type="NCBI Taxonomy" id="1336337"/>
    <lineage>
        <taxon>Eukaryota</taxon>
        <taxon>Fungi</taxon>
        <taxon>Dikarya</taxon>
        <taxon>Ascomycota</taxon>
        <taxon>Pezizomycotina</taxon>
        <taxon>Pezizomycetes</taxon>
        <taxon>Pezizales</taxon>
        <taxon>Tuberaceae</taxon>
        <taxon>Choiromyces</taxon>
    </lineage>
</organism>
<keyword evidence="3" id="KW-1185">Reference proteome</keyword>
<evidence type="ECO:0000259" key="1">
    <source>
        <dbReference type="Pfam" id="PF11563"/>
    </source>
</evidence>
<dbReference type="Gene3D" id="1.10.490.10">
    <property type="entry name" value="Globins"/>
    <property type="match status" value="1"/>
</dbReference>
<feature type="domain" description="Globin-sensor" evidence="1">
    <location>
        <begin position="27"/>
        <end position="205"/>
    </location>
</feature>